<proteinExistence type="predicted"/>
<sequence>MTSRSVKVNCMAWFKSKSKPLPGTRRYVDMWAFMGAHPTNLDLFQRLKSGDDQQFGVNMDVCGTVSQLDDASGKWTQSHLIGIRTDAWNPKPQQQQKKLEAIQLERQETLRRLIKQSGSLSSAQTAKLHKQMLFDPVMKLRPGDLETRRLVLKLFRENSERIRWVGSIEEIVTTELARSTGAGKPLLSLTASLEGHKYLAEMQENQLRYRIPSIYTFCYFHEKRARMWYVTIRRKWISIGADFIVEAEGRKIGDIDGALFGFGYNAHVAVYDPDLSKDTQFLDLLTMFTASVSYHGAVRRAIRNRLRGSRTGIAGDQIIEDEEFRLLKNPRAA</sequence>
<dbReference type="EMBL" id="FOQD01000010">
    <property type="protein sequence ID" value="SFI56538.1"/>
    <property type="molecule type" value="Genomic_DNA"/>
</dbReference>
<gene>
    <name evidence="1" type="ORF">SAMN05421753_11093</name>
</gene>
<evidence type="ECO:0000313" key="1">
    <source>
        <dbReference type="EMBL" id="SFI56538.1"/>
    </source>
</evidence>
<keyword evidence="2" id="KW-1185">Reference proteome</keyword>
<name>A0A1I3J984_9PLAN</name>
<dbReference type="Proteomes" id="UP000199518">
    <property type="component" value="Unassembled WGS sequence"/>
</dbReference>
<accession>A0A1I3J984</accession>
<organism evidence="1 2">
    <name type="scientific">Planctomicrobium piriforme</name>
    <dbReference type="NCBI Taxonomy" id="1576369"/>
    <lineage>
        <taxon>Bacteria</taxon>
        <taxon>Pseudomonadati</taxon>
        <taxon>Planctomycetota</taxon>
        <taxon>Planctomycetia</taxon>
        <taxon>Planctomycetales</taxon>
        <taxon>Planctomycetaceae</taxon>
        <taxon>Planctomicrobium</taxon>
    </lineage>
</organism>
<dbReference type="AlphaFoldDB" id="A0A1I3J984"/>
<evidence type="ECO:0000313" key="2">
    <source>
        <dbReference type="Proteomes" id="UP000199518"/>
    </source>
</evidence>
<reference evidence="2" key="1">
    <citation type="submission" date="2016-10" db="EMBL/GenBank/DDBJ databases">
        <authorList>
            <person name="Varghese N."/>
            <person name="Submissions S."/>
        </authorList>
    </citation>
    <scope>NUCLEOTIDE SEQUENCE [LARGE SCALE GENOMIC DNA]</scope>
    <source>
        <strain evidence="2">DSM 26348</strain>
    </source>
</reference>
<protein>
    <submittedName>
        <fullName evidence="1">Uncharacterized protein</fullName>
    </submittedName>
</protein>